<proteinExistence type="predicted"/>
<dbReference type="EMBL" id="CP000473">
    <property type="protein sequence ID" value="ABJ86938.1"/>
    <property type="molecule type" value="Genomic_DNA"/>
</dbReference>
<dbReference type="GO" id="GO:0008270">
    <property type="term" value="F:zinc ion binding"/>
    <property type="evidence" value="ECO:0007669"/>
    <property type="project" value="InterPro"/>
</dbReference>
<reference evidence="1" key="1">
    <citation type="submission" date="2006-10" db="EMBL/GenBank/DDBJ databases">
        <title>Complete sequence of Solibacter usitatus Ellin6076.</title>
        <authorList>
            <consortium name="US DOE Joint Genome Institute"/>
            <person name="Copeland A."/>
            <person name="Lucas S."/>
            <person name="Lapidus A."/>
            <person name="Barry K."/>
            <person name="Detter J.C."/>
            <person name="Glavina del Rio T."/>
            <person name="Hammon N."/>
            <person name="Israni S."/>
            <person name="Dalin E."/>
            <person name="Tice H."/>
            <person name="Pitluck S."/>
            <person name="Thompson L.S."/>
            <person name="Brettin T."/>
            <person name="Bruce D."/>
            <person name="Han C."/>
            <person name="Tapia R."/>
            <person name="Gilna P."/>
            <person name="Schmutz J."/>
            <person name="Larimer F."/>
            <person name="Land M."/>
            <person name="Hauser L."/>
            <person name="Kyrpides N."/>
            <person name="Mikhailova N."/>
            <person name="Janssen P.H."/>
            <person name="Kuske C.R."/>
            <person name="Richardson P."/>
        </authorList>
    </citation>
    <scope>NUCLEOTIDE SEQUENCE</scope>
    <source>
        <strain evidence="1">Ellin6076</strain>
    </source>
</reference>
<sequence length="218" mass="23905">MNTATEIISSVRISEVWAALGGGPLRHRRGRAFWRNGDGYSVSLSDEKGVWHDFVSGAGGGVLDLIQHVRGGRRVDALQYVAELAGLTLGSRQFSKREKRAHAAHVRQAKHLAQQCAWWVRGYAQALERAKASAYEHGDWDALAWSGRELYQIETAVPAALMSRFLKAMKSDPEATAGFVEAGRDDERHVYAVAVAITTMIAQAADVQKRAEENSCAT</sequence>
<dbReference type="InterPro" id="IPR036977">
    <property type="entry name" value="DNA_primase_Znf_CHC2"/>
</dbReference>
<organism evidence="1">
    <name type="scientific">Solibacter usitatus (strain Ellin6076)</name>
    <dbReference type="NCBI Taxonomy" id="234267"/>
    <lineage>
        <taxon>Bacteria</taxon>
        <taxon>Pseudomonadati</taxon>
        <taxon>Acidobacteriota</taxon>
        <taxon>Terriglobia</taxon>
        <taxon>Bryobacterales</taxon>
        <taxon>Solibacteraceae</taxon>
        <taxon>Candidatus Solibacter</taxon>
    </lineage>
</organism>
<protein>
    <recommendedName>
        <fullName evidence="2">DNA primase</fullName>
    </recommendedName>
</protein>
<accession>Q01TT2</accession>
<dbReference type="KEGG" id="sus:Acid_5997"/>
<dbReference type="eggNOG" id="COG0358">
    <property type="taxonomic scope" value="Bacteria"/>
</dbReference>
<dbReference type="HOGENOM" id="CLU_1266200_0_0_0"/>
<dbReference type="SUPFAM" id="SSF57783">
    <property type="entry name" value="Zinc beta-ribbon"/>
    <property type="match status" value="1"/>
</dbReference>
<dbReference type="AlphaFoldDB" id="Q01TT2"/>
<gene>
    <name evidence="1" type="ordered locus">Acid_5997</name>
</gene>
<evidence type="ECO:0000313" key="1">
    <source>
        <dbReference type="EMBL" id="ABJ86938.1"/>
    </source>
</evidence>
<dbReference type="STRING" id="234267.Acid_5997"/>
<name>Q01TT2_SOLUE</name>
<evidence type="ECO:0008006" key="2">
    <source>
        <dbReference type="Google" id="ProtNLM"/>
    </source>
</evidence>
<dbReference type="GO" id="GO:0003677">
    <property type="term" value="F:DNA binding"/>
    <property type="evidence" value="ECO:0007669"/>
    <property type="project" value="InterPro"/>
</dbReference>
<dbReference type="InParanoid" id="Q01TT2"/>
<dbReference type="GO" id="GO:0006260">
    <property type="term" value="P:DNA replication"/>
    <property type="evidence" value="ECO:0007669"/>
    <property type="project" value="InterPro"/>
</dbReference>
<dbReference type="Gene3D" id="3.90.580.10">
    <property type="entry name" value="Zinc finger, CHC2-type domain"/>
    <property type="match status" value="1"/>
</dbReference>
<dbReference type="OrthoDB" id="9811157at2"/>